<dbReference type="EMBL" id="CYYR01000007">
    <property type="protein sequence ID" value="CUN76313.1"/>
    <property type="molecule type" value="Genomic_DNA"/>
</dbReference>
<evidence type="ECO:0000313" key="10">
    <source>
        <dbReference type="Proteomes" id="UP000286271"/>
    </source>
</evidence>
<dbReference type="GO" id="GO:0030288">
    <property type="term" value="C:outer membrane-bounded periplasmic space"/>
    <property type="evidence" value="ECO:0007669"/>
    <property type="project" value="InterPro"/>
</dbReference>
<proteinExistence type="inferred from homology"/>
<dbReference type="PANTHER" id="PTHR33376">
    <property type="match status" value="1"/>
</dbReference>
<dbReference type="Proteomes" id="UP000095395">
    <property type="component" value="Unassembled WGS sequence"/>
</dbReference>
<evidence type="ECO:0000256" key="4">
    <source>
        <dbReference type="ARBA" id="ARBA00022729"/>
    </source>
</evidence>
<dbReference type="RefSeq" id="WP_055168207.1">
    <property type="nucleotide sequence ID" value="NZ_CATWND010000004.1"/>
</dbReference>
<name>A0A173ZKH3_9FIRM</name>
<evidence type="ECO:0000256" key="1">
    <source>
        <dbReference type="ARBA" id="ARBA00004196"/>
    </source>
</evidence>
<dbReference type="Gene3D" id="3.40.190.170">
    <property type="entry name" value="Bacterial extracellular solute-binding protein, family 7"/>
    <property type="match status" value="1"/>
</dbReference>
<dbReference type="EMBL" id="CYXX01000005">
    <property type="protein sequence ID" value="CUM88422.1"/>
    <property type="molecule type" value="Genomic_DNA"/>
</dbReference>
<dbReference type="Proteomes" id="UP000286271">
    <property type="component" value="Unassembled WGS sequence"/>
</dbReference>
<keyword evidence="4" id="KW-0732">Signal</keyword>
<evidence type="ECO:0000313" key="7">
    <source>
        <dbReference type="EMBL" id="RHE98654.1"/>
    </source>
</evidence>
<evidence type="ECO:0000256" key="2">
    <source>
        <dbReference type="ARBA" id="ARBA00009023"/>
    </source>
</evidence>
<sequence>MGLAKAIKRGASALLIGSMMTGLFTGCSATGENSGGKLVKIAVCVSDQTPAAQALADVFKPMVEEATDGRYDIQIYNSGVLGSEKVTYDYTKSGIVEMCVVGTTMWSETPKMSIPDFPFLFDSVEHARVCYQGELGEYIAEDLESTQPLKLLSWYPNGAREFTSNKKLESLDDFNGQKLRMPNNPIHVKLAESLGANVVIMDMGEVFTALEQGVADGQDNPLATVKTEGWYEVQDYVYDTNHIISSLELFAGEEFWNSLSEEDQKAFEEASQAASDYAWDLYEEQLSDDKQFMKDNGLVVTELSDEDREVMKEKIQPVYDYLNAQYDWVDDVRKMVDDIKVE</sequence>
<organism evidence="6 8">
    <name type="scientific">Roseburia inulinivorans</name>
    <dbReference type="NCBI Taxonomy" id="360807"/>
    <lineage>
        <taxon>Bacteria</taxon>
        <taxon>Bacillati</taxon>
        <taxon>Bacillota</taxon>
        <taxon>Clostridia</taxon>
        <taxon>Lachnospirales</taxon>
        <taxon>Lachnospiraceae</taxon>
        <taxon>Roseburia</taxon>
    </lineage>
</organism>
<dbReference type="InterPro" id="IPR038404">
    <property type="entry name" value="TRAP_DctP_sf"/>
</dbReference>
<reference evidence="7 10" key="2">
    <citation type="submission" date="2018-08" db="EMBL/GenBank/DDBJ databases">
        <title>A genome reference for cultivated species of the human gut microbiota.</title>
        <authorList>
            <person name="Zou Y."/>
            <person name="Xue W."/>
            <person name="Luo G."/>
        </authorList>
    </citation>
    <scope>NUCLEOTIDE SEQUENCE [LARGE SCALE GENOMIC DNA]</scope>
    <source>
        <strain evidence="7 10">AM27-11</strain>
    </source>
</reference>
<dbReference type="CDD" id="cd13603">
    <property type="entry name" value="PBP2_TRAP_Siap_TeaA_like"/>
    <property type="match status" value="1"/>
</dbReference>
<keyword evidence="3" id="KW-0813">Transport</keyword>
<dbReference type="AlphaFoldDB" id="A0A173ZKH3"/>
<comment type="similarity">
    <text evidence="2">Belongs to the bacterial solute-binding protein 7 family.</text>
</comment>
<evidence type="ECO:0000313" key="6">
    <source>
        <dbReference type="EMBL" id="CUN76313.1"/>
    </source>
</evidence>
<dbReference type="InterPro" id="IPR018389">
    <property type="entry name" value="DctP_fam"/>
</dbReference>
<dbReference type="PANTHER" id="PTHR33376:SF4">
    <property type="entry name" value="SIALIC ACID-BINDING PERIPLASMIC PROTEIN SIAP"/>
    <property type="match status" value="1"/>
</dbReference>
<evidence type="ECO:0000313" key="8">
    <source>
        <dbReference type="Proteomes" id="UP000095395"/>
    </source>
</evidence>
<evidence type="ECO:0000313" key="5">
    <source>
        <dbReference type="EMBL" id="CUM88422.1"/>
    </source>
</evidence>
<evidence type="ECO:0000256" key="3">
    <source>
        <dbReference type="ARBA" id="ARBA00022448"/>
    </source>
</evidence>
<dbReference type="NCBIfam" id="NF037995">
    <property type="entry name" value="TRAP_S1"/>
    <property type="match status" value="1"/>
</dbReference>
<dbReference type="InterPro" id="IPR004682">
    <property type="entry name" value="TRAP_DctP"/>
</dbReference>
<gene>
    <name evidence="7" type="ORF">DW707_06510</name>
    <name evidence="6" type="ORF">ERS852392_01299</name>
    <name evidence="5" type="ORF">ERS852444_00918</name>
</gene>
<dbReference type="Pfam" id="PF03480">
    <property type="entry name" value="DctP"/>
    <property type="match status" value="1"/>
</dbReference>
<evidence type="ECO:0000313" key="9">
    <source>
        <dbReference type="Proteomes" id="UP000095453"/>
    </source>
</evidence>
<dbReference type="Proteomes" id="UP000095453">
    <property type="component" value="Unassembled WGS sequence"/>
</dbReference>
<dbReference type="PROSITE" id="PS51257">
    <property type="entry name" value="PROKAR_LIPOPROTEIN"/>
    <property type="match status" value="1"/>
</dbReference>
<dbReference type="GO" id="GO:0055085">
    <property type="term" value="P:transmembrane transport"/>
    <property type="evidence" value="ECO:0007669"/>
    <property type="project" value="InterPro"/>
</dbReference>
<comment type="subcellular location">
    <subcellularLocation>
        <location evidence="1">Cell envelope</location>
    </subcellularLocation>
</comment>
<accession>A0A173ZKH3</accession>
<protein>
    <submittedName>
        <fullName evidence="7">TRAP transporter substrate-binding protein</fullName>
    </submittedName>
    <submittedName>
        <fullName evidence="6">TRAP-type mannitol/chloroaromatic compound transport system, periplasmic component</fullName>
    </submittedName>
</protein>
<dbReference type="PIRSF" id="PIRSF006470">
    <property type="entry name" value="DctB"/>
    <property type="match status" value="1"/>
</dbReference>
<reference evidence="8 9" key="1">
    <citation type="submission" date="2015-09" db="EMBL/GenBank/DDBJ databases">
        <authorList>
            <consortium name="Pathogen Informatics"/>
        </authorList>
    </citation>
    <scope>NUCLEOTIDE SEQUENCE [LARGE SCALE GENOMIC DNA]</scope>
    <source>
        <strain evidence="6 8">2789STDY5608835</strain>
        <strain evidence="5 9">2789STDY5608887</strain>
    </source>
</reference>
<dbReference type="EMBL" id="QSKW01000007">
    <property type="protein sequence ID" value="RHE98654.1"/>
    <property type="molecule type" value="Genomic_DNA"/>
</dbReference>
<dbReference type="NCBIfam" id="TIGR00787">
    <property type="entry name" value="dctP"/>
    <property type="match status" value="1"/>
</dbReference>